<dbReference type="CDD" id="cd02966">
    <property type="entry name" value="TlpA_like_family"/>
    <property type="match status" value="1"/>
</dbReference>
<dbReference type="Gene3D" id="3.40.30.10">
    <property type="entry name" value="Glutaredoxin"/>
    <property type="match status" value="1"/>
</dbReference>
<name>A0A4Q7N6G3_9BACT</name>
<dbReference type="OrthoDB" id="9802923at2"/>
<dbReference type="RefSeq" id="WP_130540895.1">
    <property type="nucleotide sequence ID" value="NZ_CP042431.1"/>
</dbReference>
<keyword evidence="1" id="KW-0732">Signal</keyword>
<protein>
    <submittedName>
        <fullName evidence="3">AhpC/TSA family protein</fullName>
    </submittedName>
</protein>
<sequence>MHFKVMNAGRRALSFVLVFMISLATLAQEEQQQPTLFIGDKAPPLKYGKWIKGKPVKGYEKGRLYLFEFWATWCGPCIASMPHLSEFAKENKDRATVIAVNIWESKSAGKLPGASLPKVEKFVKNMGDKMGFSVISDSEDQWMGNKWMKAAGQSGIPCTFMVKDGIIQWMGHPIELDSIVKVVNSGNYDVMAARNARIQKDKENDSAYAPFRKLFGEYEKAVKEKRYHEALKLTEEGMKADPNFAGTFGFFKFQVLLDHINEDSAIAFAKEWQKSKPGYVASTGAVIVNKPGLKKEAYLYGIELSKTLFNTPQPASLVYNMIAKGYANMGDYAAAVENQEKSVAEGKQAMKDGKFAGFITADTIAEGEKELAEYRKKLGK</sequence>
<dbReference type="AlphaFoldDB" id="A0A4Q7N6G3"/>
<dbReference type="InterPro" id="IPR036249">
    <property type="entry name" value="Thioredoxin-like_sf"/>
</dbReference>
<accession>A0A4Q7N6G3</accession>
<organism evidence="3 4">
    <name type="scientific">Pseudobacter ginsenosidimutans</name>
    <dbReference type="NCBI Taxonomy" id="661488"/>
    <lineage>
        <taxon>Bacteria</taxon>
        <taxon>Pseudomonadati</taxon>
        <taxon>Bacteroidota</taxon>
        <taxon>Chitinophagia</taxon>
        <taxon>Chitinophagales</taxon>
        <taxon>Chitinophagaceae</taxon>
        <taxon>Pseudobacter</taxon>
    </lineage>
</organism>
<dbReference type="InterPro" id="IPR000866">
    <property type="entry name" value="AhpC/TSA"/>
</dbReference>
<evidence type="ECO:0000259" key="2">
    <source>
        <dbReference type="PROSITE" id="PS51352"/>
    </source>
</evidence>
<dbReference type="Proteomes" id="UP000293874">
    <property type="component" value="Unassembled WGS sequence"/>
</dbReference>
<evidence type="ECO:0000313" key="4">
    <source>
        <dbReference type="Proteomes" id="UP000293874"/>
    </source>
</evidence>
<feature type="chain" id="PRO_5020272854" evidence="1">
    <location>
        <begin position="28"/>
        <end position="380"/>
    </location>
</feature>
<gene>
    <name evidence="3" type="ORF">EV199_2486</name>
</gene>
<dbReference type="PANTHER" id="PTHR42852:SF18">
    <property type="entry name" value="CHROMOSOME UNDETERMINED SCAFFOLD_47, WHOLE GENOME SHOTGUN SEQUENCE"/>
    <property type="match status" value="1"/>
</dbReference>
<dbReference type="InterPro" id="IPR013766">
    <property type="entry name" value="Thioredoxin_domain"/>
</dbReference>
<proteinExistence type="predicted"/>
<comment type="caution">
    <text evidence="3">The sequence shown here is derived from an EMBL/GenBank/DDBJ whole genome shotgun (WGS) entry which is preliminary data.</text>
</comment>
<dbReference type="GO" id="GO:0016209">
    <property type="term" value="F:antioxidant activity"/>
    <property type="evidence" value="ECO:0007669"/>
    <property type="project" value="InterPro"/>
</dbReference>
<evidence type="ECO:0000256" key="1">
    <source>
        <dbReference type="SAM" id="SignalP"/>
    </source>
</evidence>
<dbReference type="EMBL" id="SGXA01000001">
    <property type="protein sequence ID" value="RZS76600.1"/>
    <property type="molecule type" value="Genomic_DNA"/>
</dbReference>
<keyword evidence="4" id="KW-1185">Reference proteome</keyword>
<evidence type="ECO:0000313" key="3">
    <source>
        <dbReference type="EMBL" id="RZS76600.1"/>
    </source>
</evidence>
<dbReference type="SUPFAM" id="SSF52833">
    <property type="entry name" value="Thioredoxin-like"/>
    <property type="match status" value="1"/>
</dbReference>
<reference evidence="3 4" key="1">
    <citation type="submission" date="2019-02" db="EMBL/GenBank/DDBJ databases">
        <title>Genomic Encyclopedia of Type Strains, Phase IV (KMG-IV): sequencing the most valuable type-strain genomes for metagenomic binning, comparative biology and taxonomic classification.</title>
        <authorList>
            <person name="Goeker M."/>
        </authorList>
    </citation>
    <scope>NUCLEOTIDE SEQUENCE [LARGE SCALE GENOMIC DNA]</scope>
    <source>
        <strain evidence="3 4">DSM 18116</strain>
    </source>
</reference>
<dbReference type="PANTHER" id="PTHR42852">
    <property type="entry name" value="THIOL:DISULFIDE INTERCHANGE PROTEIN DSBE"/>
    <property type="match status" value="1"/>
</dbReference>
<feature type="domain" description="Thioredoxin" evidence="2">
    <location>
        <begin position="36"/>
        <end position="188"/>
    </location>
</feature>
<dbReference type="PROSITE" id="PS51352">
    <property type="entry name" value="THIOREDOXIN_2"/>
    <property type="match status" value="1"/>
</dbReference>
<dbReference type="Pfam" id="PF00578">
    <property type="entry name" value="AhpC-TSA"/>
    <property type="match status" value="1"/>
</dbReference>
<dbReference type="GO" id="GO:0016491">
    <property type="term" value="F:oxidoreductase activity"/>
    <property type="evidence" value="ECO:0007669"/>
    <property type="project" value="InterPro"/>
</dbReference>
<dbReference type="InterPro" id="IPR050553">
    <property type="entry name" value="Thioredoxin_ResA/DsbE_sf"/>
</dbReference>
<feature type="signal peptide" evidence="1">
    <location>
        <begin position="1"/>
        <end position="27"/>
    </location>
</feature>